<evidence type="ECO:0000256" key="5">
    <source>
        <dbReference type="ARBA" id="ARBA00022801"/>
    </source>
</evidence>
<dbReference type="Proteomes" id="UP001418222">
    <property type="component" value="Unassembled WGS sequence"/>
</dbReference>
<comment type="similarity">
    <text evidence="9">Belongs to the XPG/RAD2 endonuclease family. EXO1 subfamily.</text>
</comment>
<protein>
    <recommendedName>
        <fullName evidence="9">Exonuclease 1</fullName>
        <ecNumber evidence="9">3.1.-.-</ecNumber>
    </recommendedName>
</protein>
<keyword evidence="9" id="KW-0228">DNA excision</keyword>
<dbReference type="InterPro" id="IPR006084">
    <property type="entry name" value="XPG/Rad2"/>
</dbReference>
<evidence type="ECO:0000256" key="2">
    <source>
        <dbReference type="ARBA" id="ARBA00022722"/>
    </source>
</evidence>
<keyword evidence="2 9" id="KW-0540">Nuclease</keyword>
<evidence type="ECO:0000256" key="8">
    <source>
        <dbReference type="ARBA" id="ARBA00023242"/>
    </source>
</evidence>
<dbReference type="InterPro" id="IPR036279">
    <property type="entry name" value="5-3_exonuclease_C_sf"/>
</dbReference>
<proteinExistence type="inferred from homology"/>
<evidence type="ECO:0000313" key="11">
    <source>
        <dbReference type="Proteomes" id="UP001418222"/>
    </source>
</evidence>
<evidence type="ECO:0000256" key="6">
    <source>
        <dbReference type="ARBA" id="ARBA00022842"/>
    </source>
</evidence>
<dbReference type="GO" id="GO:0003677">
    <property type="term" value="F:DNA binding"/>
    <property type="evidence" value="ECO:0007669"/>
    <property type="project" value="UniProtKB-UniRule"/>
</dbReference>
<comment type="caution">
    <text evidence="10">The sequence shown here is derived from an EMBL/GenBank/DDBJ whole genome shotgun (WGS) entry which is preliminary data.</text>
</comment>
<keyword evidence="11" id="KW-1185">Reference proteome</keyword>
<dbReference type="GO" id="GO:0005634">
    <property type="term" value="C:nucleus"/>
    <property type="evidence" value="ECO:0007669"/>
    <property type="project" value="UniProtKB-SubCell"/>
</dbReference>
<dbReference type="EC" id="3.1.-.-" evidence="9"/>
<sequence>MCVLSGCDFLPSISGIGTKRAYCLVNKYKNLERVLSTLKFDKRYQMPQDYADSFWRAIAVFHHARIYDAKSKSLKPLKPLEQKYIKALNGELDLLGPELPGPIAAAIAEGRLNPVTMEAFSIFTEAKTLVGGTPTDSWILITLADKEQPFVRPACVPQANEGMQNLESEKRIFTDIKANIENIQDGSYDQEKYAKEARALGRLVVPTKRHQSLSPEIVRPQVPNNNPFKKRKLEACGLKVDSCCEDAEKSAKIFSSSTNLVGMVETEAEIVASTVKHKLANIFKEARDDKEVVNNKRHSLFRFFERL</sequence>
<keyword evidence="9 10" id="KW-0269">Exonuclease</keyword>
<dbReference type="CDD" id="cd09901">
    <property type="entry name" value="H3TH_FEN1-like"/>
    <property type="match status" value="1"/>
</dbReference>
<dbReference type="Gene3D" id="1.10.150.20">
    <property type="entry name" value="5' to 3' exonuclease, C-terminal subdomain"/>
    <property type="match status" value="1"/>
</dbReference>
<reference evidence="10 11" key="1">
    <citation type="journal article" date="2022" name="Nat. Plants">
        <title>Genomes of leafy and leafless Platanthera orchids illuminate the evolution of mycoheterotrophy.</title>
        <authorList>
            <person name="Li M.H."/>
            <person name="Liu K.W."/>
            <person name="Li Z."/>
            <person name="Lu H.C."/>
            <person name="Ye Q.L."/>
            <person name="Zhang D."/>
            <person name="Wang J.Y."/>
            <person name="Li Y.F."/>
            <person name="Zhong Z.M."/>
            <person name="Liu X."/>
            <person name="Yu X."/>
            <person name="Liu D.K."/>
            <person name="Tu X.D."/>
            <person name="Liu B."/>
            <person name="Hao Y."/>
            <person name="Liao X.Y."/>
            <person name="Jiang Y.T."/>
            <person name="Sun W.H."/>
            <person name="Chen J."/>
            <person name="Chen Y.Q."/>
            <person name="Ai Y."/>
            <person name="Zhai J.W."/>
            <person name="Wu S.S."/>
            <person name="Zhou Z."/>
            <person name="Hsiao Y.Y."/>
            <person name="Wu W.L."/>
            <person name="Chen Y.Y."/>
            <person name="Lin Y.F."/>
            <person name="Hsu J.L."/>
            <person name="Li C.Y."/>
            <person name="Wang Z.W."/>
            <person name="Zhao X."/>
            <person name="Zhong W.Y."/>
            <person name="Ma X.K."/>
            <person name="Ma L."/>
            <person name="Huang J."/>
            <person name="Chen G.Z."/>
            <person name="Huang M.Z."/>
            <person name="Huang L."/>
            <person name="Peng D.H."/>
            <person name="Luo Y.B."/>
            <person name="Zou S.Q."/>
            <person name="Chen S.P."/>
            <person name="Lan S."/>
            <person name="Tsai W.C."/>
            <person name="Van de Peer Y."/>
            <person name="Liu Z.J."/>
        </authorList>
    </citation>
    <scope>NUCLEOTIDE SEQUENCE [LARGE SCALE GENOMIC DNA]</scope>
    <source>
        <strain evidence="10">Lor287</strain>
    </source>
</reference>
<evidence type="ECO:0000256" key="9">
    <source>
        <dbReference type="RuleBase" id="RU910737"/>
    </source>
</evidence>
<keyword evidence="9" id="KW-0267">Excision nuclease</keyword>
<dbReference type="FunFam" id="1.10.150.20:FF:000011">
    <property type="entry name" value="exonuclease 1"/>
    <property type="match status" value="1"/>
</dbReference>
<keyword evidence="7 9" id="KW-0234">DNA repair</keyword>
<evidence type="ECO:0000256" key="3">
    <source>
        <dbReference type="ARBA" id="ARBA00022723"/>
    </source>
</evidence>
<comment type="cofactor">
    <cofactor evidence="9">
        <name>Mg(2+)</name>
        <dbReference type="ChEBI" id="CHEBI:18420"/>
    </cofactor>
    <text evidence="9">Binds 2 magnesium ions per subunit. They probably participate in the reaction catalyzed by the enzyme. May bind an additional third magnesium ion after substrate binding.</text>
</comment>
<dbReference type="GO" id="GO:0035312">
    <property type="term" value="F:5'-3' DNA exonuclease activity"/>
    <property type="evidence" value="ECO:0007669"/>
    <property type="project" value="UniProtKB-UniRule"/>
</dbReference>
<keyword evidence="9" id="KW-0238">DNA-binding</keyword>
<name>A0AAP0ASP9_9ASPA</name>
<organism evidence="10 11">
    <name type="scientific">Platanthera zijinensis</name>
    <dbReference type="NCBI Taxonomy" id="2320716"/>
    <lineage>
        <taxon>Eukaryota</taxon>
        <taxon>Viridiplantae</taxon>
        <taxon>Streptophyta</taxon>
        <taxon>Embryophyta</taxon>
        <taxon>Tracheophyta</taxon>
        <taxon>Spermatophyta</taxon>
        <taxon>Magnoliopsida</taxon>
        <taxon>Liliopsida</taxon>
        <taxon>Asparagales</taxon>
        <taxon>Orchidaceae</taxon>
        <taxon>Orchidoideae</taxon>
        <taxon>Orchideae</taxon>
        <taxon>Orchidinae</taxon>
        <taxon>Platanthera</taxon>
    </lineage>
</organism>
<evidence type="ECO:0000256" key="7">
    <source>
        <dbReference type="ARBA" id="ARBA00023204"/>
    </source>
</evidence>
<dbReference type="SUPFAM" id="SSF47807">
    <property type="entry name" value="5' to 3' exonuclease, C-terminal subdomain"/>
    <property type="match status" value="1"/>
</dbReference>
<dbReference type="AlphaFoldDB" id="A0AAP0ASP9"/>
<evidence type="ECO:0000313" key="10">
    <source>
        <dbReference type="EMBL" id="KAK8913811.1"/>
    </source>
</evidence>
<dbReference type="GO" id="GO:0006281">
    <property type="term" value="P:DNA repair"/>
    <property type="evidence" value="ECO:0007669"/>
    <property type="project" value="UniProtKB-UniRule"/>
</dbReference>
<gene>
    <name evidence="10" type="primary">EXO1</name>
    <name evidence="10" type="ORF">KSP39_PZI024053</name>
</gene>
<comment type="subcellular location">
    <subcellularLocation>
        <location evidence="1 9">Nucleus</location>
    </subcellularLocation>
</comment>
<keyword evidence="8 9" id="KW-0539">Nucleus</keyword>
<keyword evidence="5 9" id="KW-0378">Hydrolase</keyword>
<dbReference type="GO" id="GO:0017108">
    <property type="term" value="F:5'-flap endonuclease activity"/>
    <property type="evidence" value="ECO:0007669"/>
    <property type="project" value="TreeGrafter"/>
</dbReference>
<dbReference type="PANTHER" id="PTHR11081">
    <property type="entry name" value="FLAP ENDONUCLEASE FAMILY MEMBER"/>
    <property type="match status" value="1"/>
</dbReference>
<dbReference type="EMBL" id="JBBWWQ010000021">
    <property type="protein sequence ID" value="KAK8913811.1"/>
    <property type="molecule type" value="Genomic_DNA"/>
</dbReference>
<evidence type="ECO:0000256" key="4">
    <source>
        <dbReference type="ARBA" id="ARBA00022763"/>
    </source>
</evidence>
<keyword evidence="6 9" id="KW-0460">Magnesium</keyword>
<comment type="function">
    <text evidence="9">5'-&gt;3' double-stranded DNA exonuclease which may also possess a cryptic 3'-&gt;5' double-stranded DNA exonuclease activity. Functions in DNA mismatch repair.</text>
</comment>
<dbReference type="PANTHER" id="PTHR11081:SF8">
    <property type="entry name" value="EXONUCLEASE 1"/>
    <property type="match status" value="1"/>
</dbReference>
<keyword evidence="3 9" id="KW-0479">Metal-binding</keyword>
<accession>A0AAP0ASP9</accession>
<evidence type="ECO:0000256" key="1">
    <source>
        <dbReference type="ARBA" id="ARBA00004123"/>
    </source>
</evidence>
<keyword evidence="4 9" id="KW-0227">DNA damage</keyword>
<dbReference type="GO" id="GO:0046872">
    <property type="term" value="F:metal ion binding"/>
    <property type="evidence" value="ECO:0007669"/>
    <property type="project" value="UniProtKB-UniRule"/>
</dbReference>